<keyword evidence="7" id="KW-0862">Zinc</keyword>
<gene>
    <name evidence="16" type="ORF">KUTeg_010288</name>
</gene>
<reference evidence="16 17" key="1">
    <citation type="submission" date="2022-12" db="EMBL/GenBank/DDBJ databases">
        <title>Chromosome-level genome of Tegillarca granosa.</title>
        <authorList>
            <person name="Kim J."/>
        </authorList>
    </citation>
    <scope>NUCLEOTIDE SEQUENCE [LARGE SCALE GENOMIC DNA]</scope>
    <source>
        <strain evidence="16">Teg-2019</strain>
        <tissue evidence="16">Adductor muscle</tissue>
    </source>
</reference>
<evidence type="ECO:0000256" key="12">
    <source>
        <dbReference type="SAM" id="MobiDB-lite"/>
    </source>
</evidence>
<dbReference type="SUPFAM" id="SSF52799">
    <property type="entry name" value="(Phosphotyrosine protein) phosphatases II"/>
    <property type="match status" value="1"/>
</dbReference>
<feature type="region of interest" description="Disordered" evidence="12">
    <location>
        <begin position="893"/>
        <end position="925"/>
    </location>
</feature>
<dbReference type="SUPFAM" id="SSF57903">
    <property type="entry name" value="FYVE/PHD zinc finger"/>
    <property type="match status" value="1"/>
</dbReference>
<evidence type="ECO:0000256" key="1">
    <source>
        <dbReference type="ARBA" id="ARBA00004184"/>
    </source>
</evidence>
<dbReference type="EMBL" id="JARBDR010000440">
    <property type="protein sequence ID" value="KAJ8312915.1"/>
    <property type="molecule type" value="Genomic_DNA"/>
</dbReference>
<dbReference type="SUPFAM" id="SSF50729">
    <property type="entry name" value="PH domain-like"/>
    <property type="match status" value="1"/>
</dbReference>
<evidence type="ECO:0000313" key="17">
    <source>
        <dbReference type="Proteomes" id="UP001217089"/>
    </source>
</evidence>
<feature type="compositionally biased region" description="Low complexity" evidence="12">
    <location>
        <begin position="565"/>
        <end position="593"/>
    </location>
</feature>
<keyword evidence="6" id="KW-0378">Hydrolase</keyword>
<dbReference type="InterPro" id="IPR011011">
    <property type="entry name" value="Znf_FYVE_PHD"/>
</dbReference>
<feature type="domain" description="Myotubularin phosphatase" evidence="15">
    <location>
        <begin position="162"/>
        <end position="561"/>
    </location>
</feature>
<feature type="region of interest" description="Disordered" evidence="12">
    <location>
        <begin position="565"/>
        <end position="703"/>
    </location>
</feature>
<dbReference type="PROSITE" id="PS50056">
    <property type="entry name" value="TYR_PHOSPHATASE_2"/>
    <property type="match status" value="1"/>
</dbReference>
<dbReference type="InterPro" id="IPR003595">
    <property type="entry name" value="Tyr_Pase_cat"/>
</dbReference>
<dbReference type="Gene3D" id="3.30.40.10">
    <property type="entry name" value="Zinc/RING finger domain, C3HC4 (zinc finger)"/>
    <property type="match status" value="1"/>
</dbReference>
<dbReference type="InterPro" id="IPR030564">
    <property type="entry name" value="Myotubularin"/>
</dbReference>
<evidence type="ECO:0000256" key="8">
    <source>
        <dbReference type="ARBA" id="ARBA00023098"/>
    </source>
</evidence>
<evidence type="ECO:0000256" key="7">
    <source>
        <dbReference type="ARBA" id="ARBA00022833"/>
    </source>
</evidence>
<keyword evidence="17" id="KW-1185">Reference proteome</keyword>
<evidence type="ECO:0000313" key="16">
    <source>
        <dbReference type="EMBL" id="KAJ8312915.1"/>
    </source>
</evidence>
<organism evidence="16 17">
    <name type="scientific">Tegillarca granosa</name>
    <name type="common">Malaysian cockle</name>
    <name type="synonym">Anadara granosa</name>
    <dbReference type="NCBI Taxonomy" id="220873"/>
    <lineage>
        <taxon>Eukaryota</taxon>
        <taxon>Metazoa</taxon>
        <taxon>Spiralia</taxon>
        <taxon>Lophotrochozoa</taxon>
        <taxon>Mollusca</taxon>
        <taxon>Bivalvia</taxon>
        <taxon>Autobranchia</taxon>
        <taxon>Pteriomorphia</taxon>
        <taxon>Arcoida</taxon>
        <taxon>Arcoidea</taxon>
        <taxon>Arcidae</taxon>
        <taxon>Tegillarca</taxon>
    </lineage>
</organism>
<protein>
    <recommendedName>
        <fullName evidence="3">phosphatidylinositol-3,5-bisphosphate 3-phosphatase</fullName>
        <ecNumber evidence="3">3.1.3.95</ecNumber>
    </recommendedName>
    <alternativeName>
        <fullName evidence="10">Phosphatidylinositol-3,5-bisphosphate 3-phosphatase</fullName>
    </alternativeName>
</protein>
<dbReference type="InterPro" id="IPR029021">
    <property type="entry name" value="Prot-tyrosine_phosphatase-like"/>
</dbReference>
<keyword evidence="8" id="KW-0443">Lipid metabolism</keyword>
<dbReference type="InterPro" id="IPR016130">
    <property type="entry name" value="Tyr_Pase_AS"/>
</dbReference>
<dbReference type="Pfam" id="PF06602">
    <property type="entry name" value="Myotub-related"/>
    <property type="match status" value="1"/>
</dbReference>
<dbReference type="Proteomes" id="UP001217089">
    <property type="component" value="Unassembled WGS sequence"/>
</dbReference>
<dbReference type="SMART" id="SM00404">
    <property type="entry name" value="PTPc_motif"/>
    <property type="match status" value="1"/>
</dbReference>
<evidence type="ECO:0000256" key="4">
    <source>
        <dbReference type="ARBA" id="ARBA00022723"/>
    </source>
</evidence>
<feature type="compositionally biased region" description="Polar residues" evidence="12">
    <location>
        <begin position="621"/>
        <end position="633"/>
    </location>
</feature>
<comment type="subcellular location">
    <subcellularLocation>
        <location evidence="1">Endomembrane system</location>
        <topology evidence="1">Peripheral membrane protein</topology>
    </subcellularLocation>
</comment>
<evidence type="ECO:0000256" key="3">
    <source>
        <dbReference type="ARBA" id="ARBA00012903"/>
    </source>
</evidence>
<feature type="domain" description="Tyrosine specific protein phosphatases" evidence="13">
    <location>
        <begin position="373"/>
        <end position="410"/>
    </location>
</feature>
<keyword evidence="4" id="KW-0479">Metal-binding</keyword>
<comment type="caution">
    <text evidence="16">The sequence shown here is derived from an EMBL/GenBank/DDBJ whole genome shotgun (WGS) entry which is preliminary data.</text>
</comment>
<comment type="similarity">
    <text evidence="2">Belongs to the protein-tyrosine phosphatase family. Non-receptor class myotubularin subfamily.</text>
</comment>
<feature type="compositionally biased region" description="Basic and acidic residues" evidence="12">
    <location>
        <begin position="683"/>
        <end position="703"/>
    </location>
</feature>
<evidence type="ECO:0000256" key="10">
    <source>
        <dbReference type="ARBA" id="ARBA00032571"/>
    </source>
</evidence>
<dbReference type="InterPro" id="IPR013083">
    <property type="entry name" value="Znf_RING/FYVE/PHD"/>
</dbReference>
<dbReference type="InterPro" id="IPR010569">
    <property type="entry name" value="Myotubularin-like_Pase_dom"/>
</dbReference>
<sequence length="1127" mass="126633">MHLNMAYADEPASLECIHKSELFPKKQLVTEDDSLHVPFPLLCGEAVEFLGRTSDGVIALSNFRLLIRCKDSFINISLGLIESVECRDIFYLSVNCKDATVVRCSFNNNDSCQDWFKRITAKISPPKELSELFAFAFYAWCMDQSPCLSDHESCYLLCQQEDSFRYSFGREVDRMKLNLKSAWRISYINETFDVCSTYPKNHIVPASITDEQLKKVADFRALKRFPSVVWRDQRNGAVLVRCSQPELGWFGWRSIEDETLLQAIPLACLQNPGSFQNQNSLTDDSSASESGSQNGDLSEPTLGNNDNEKKKMLIIDCRSYDYYPSCEIQFMNLANIHSIRKSFLALRTLCSSPPDQASWLSSLENTKWLSYLAGIIKAANVAVSAIDKEGRPVLVHCSDGWDRTTQIIALSELLLDPYYRTLEGFQVLVEREWLDFGHKFADRCGNGVASDDLNERCPVFLQWLDCVFQLYKQFPCAFQFNEAYLVKLVQHTYSNLFGTFLCNFTQDRLKEELSSRTSSIWTLLHYSNKKFHNHLYCPTLEQQVLIPSSNIRNLHLWTSVYLSNNSSTTSPEETTNTTDQQEQENVQEQSTSNLQKTRSCENLAANVENPIPSPSRRKSDPNITLDSFDQASHLSKDTDHNSSTLSIQNESKEEKDATQNKVVENGDVDDDSRKCENICNGHLSDHEDAKLSDSDSISDGHDKITDRRDVTNICANGHVHCDENDKMNESDIQNHRVIGDLNNLHLENSDDTADRIKSLKLMCNQTLSKKSTESDKIIESSTDTLIDEDLDRKKYEPDDCFLPVNGHTVPKVSKSVDNLVKSENRAIHKLKLLEEHQCSLNGDKIGPYSNLDCVKDPGQFLKFQCFQMTQSGPLRLNCGSNGCNTFSGIPNGSSSGMPLYPTPNGSRTPNSTCPPTPGTDAKSSETQLQRQLIGVGRHLDIDGLTTFNDPVQQRMLQIEAEYKKDIQVLQSQLSAAYGLLMQHASACSGAGRCLLEAAKDDIVSLPESPGSGEFASIGAYSNAASDVSWEHIDKNESKVTKWVPDHAVTHCAQCESAFGIFNRRHHCRNCGNVFCHACTSFKTTIPNQNINTEERVCRKCYTALYQNDSLYENGALLDRPMAAAASN</sequence>
<evidence type="ECO:0000259" key="14">
    <source>
        <dbReference type="PROSITE" id="PS50178"/>
    </source>
</evidence>
<dbReference type="SMART" id="SM00064">
    <property type="entry name" value="FYVE"/>
    <property type="match status" value="1"/>
</dbReference>
<dbReference type="InterPro" id="IPR000387">
    <property type="entry name" value="Tyr_Pase_dom"/>
</dbReference>
<evidence type="ECO:0000256" key="9">
    <source>
        <dbReference type="ARBA" id="ARBA00023136"/>
    </source>
</evidence>
<name>A0ABQ9FBA0_TEGGR</name>
<evidence type="ECO:0000256" key="5">
    <source>
        <dbReference type="ARBA" id="ARBA00022771"/>
    </source>
</evidence>
<dbReference type="PROSITE" id="PS00383">
    <property type="entry name" value="TYR_PHOSPHATASE_1"/>
    <property type="match status" value="1"/>
</dbReference>
<evidence type="ECO:0000259" key="13">
    <source>
        <dbReference type="PROSITE" id="PS50056"/>
    </source>
</evidence>
<dbReference type="InterPro" id="IPR017455">
    <property type="entry name" value="Znf_FYVE-rel"/>
</dbReference>
<dbReference type="PROSITE" id="PS51339">
    <property type="entry name" value="PPASE_MYOTUBULARIN"/>
    <property type="match status" value="1"/>
</dbReference>
<dbReference type="EC" id="3.1.3.95" evidence="3"/>
<dbReference type="InterPro" id="IPR000306">
    <property type="entry name" value="Znf_FYVE"/>
</dbReference>
<proteinExistence type="inferred from homology"/>
<keyword evidence="9" id="KW-0472">Membrane</keyword>
<accession>A0ABQ9FBA0</accession>
<dbReference type="PROSITE" id="PS50178">
    <property type="entry name" value="ZF_FYVE"/>
    <property type="match status" value="1"/>
</dbReference>
<evidence type="ECO:0000256" key="6">
    <source>
        <dbReference type="ARBA" id="ARBA00022801"/>
    </source>
</evidence>
<feature type="domain" description="FYVE-type" evidence="14">
    <location>
        <begin position="1045"/>
        <end position="1105"/>
    </location>
</feature>
<feature type="region of interest" description="Disordered" evidence="12">
    <location>
        <begin position="277"/>
        <end position="305"/>
    </location>
</feature>
<keyword evidence="5 11" id="KW-0863">Zinc-finger</keyword>
<evidence type="ECO:0000256" key="11">
    <source>
        <dbReference type="PROSITE-ProRule" id="PRU00091"/>
    </source>
</evidence>
<evidence type="ECO:0000256" key="2">
    <source>
        <dbReference type="ARBA" id="ARBA00007471"/>
    </source>
</evidence>
<dbReference type="Pfam" id="PF01363">
    <property type="entry name" value="FYVE"/>
    <property type="match status" value="1"/>
</dbReference>
<evidence type="ECO:0000259" key="15">
    <source>
        <dbReference type="PROSITE" id="PS51339"/>
    </source>
</evidence>
<dbReference type="PANTHER" id="PTHR10807:SF75">
    <property type="entry name" value="PHOSPHATIDYLINOSITOL-3-PHOSPHATE PHOSPHATASE"/>
    <property type="match status" value="1"/>
</dbReference>
<dbReference type="PANTHER" id="PTHR10807">
    <property type="entry name" value="MYOTUBULARIN-RELATED"/>
    <property type="match status" value="1"/>
</dbReference>